<keyword evidence="2" id="KW-1185">Reference proteome</keyword>
<dbReference type="PATRIC" id="fig|1397.4.peg.4113"/>
<evidence type="ECO:0000313" key="1">
    <source>
        <dbReference type="EMBL" id="KLV27280.1"/>
    </source>
</evidence>
<dbReference type="Proteomes" id="UP000036045">
    <property type="component" value="Unassembled WGS sequence"/>
</dbReference>
<gene>
    <name evidence="1" type="ORF">ABW02_07135</name>
</gene>
<organism evidence="1 2">
    <name type="scientific">Niallia circulans</name>
    <name type="common">Bacillus circulans</name>
    <dbReference type="NCBI Taxonomy" id="1397"/>
    <lineage>
        <taxon>Bacteria</taxon>
        <taxon>Bacillati</taxon>
        <taxon>Bacillota</taxon>
        <taxon>Bacilli</taxon>
        <taxon>Bacillales</taxon>
        <taxon>Bacillaceae</taxon>
        <taxon>Niallia</taxon>
    </lineage>
</organism>
<dbReference type="RefSeq" id="WP_047941261.1">
    <property type="nucleotide sequence ID" value="NZ_CP053989.1"/>
</dbReference>
<protein>
    <submittedName>
        <fullName evidence="1">Uncharacterized protein</fullName>
    </submittedName>
</protein>
<dbReference type="GeneID" id="56350415"/>
<comment type="caution">
    <text evidence="1">The sequence shown here is derived from an EMBL/GenBank/DDBJ whole genome shotgun (WGS) entry which is preliminary data.</text>
</comment>
<reference evidence="1 2" key="1">
    <citation type="submission" date="2015-05" db="EMBL/GenBank/DDBJ databases">
        <title>Whole genome sequence and identification of bacterial endophytes from Costus igneus.</title>
        <authorList>
            <person name="Lee Y.P."/>
            <person name="Gan H.M."/>
            <person name="Eng W."/>
            <person name="Wheatley M.S."/>
            <person name="Caraballo A."/>
            <person name="Polter S."/>
            <person name="Savka M.A."/>
            <person name="Hudson A.O."/>
        </authorList>
    </citation>
    <scope>NUCLEOTIDE SEQUENCE [LARGE SCALE GENOMIC DNA]</scope>
    <source>
        <strain evidence="1 2">RIT379</strain>
    </source>
</reference>
<dbReference type="EMBL" id="LDPH01000004">
    <property type="protein sequence ID" value="KLV27280.1"/>
    <property type="molecule type" value="Genomic_DNA"/>
</dbReference>
<evidence type="ECO:0000313" key="2">
    <source>
        <dbReference type="Proteomes" id="UP000036045"/>
    </source>
</evidence>
<sequence>MLIVMLVIIGISLFLLILSLFLRDPIKDLREEIDQLSIQQVQELYKIKKKLKLLEEELMIGEEDFSLKPSSTLKNPSAMEMDKPQPIHAIIKNQVWTLAASGVPIEQIANQSSLSITQVQQIIKERVEK</sequence>
<proteinExistence type="predicted"/>
<dbReference type="AlphaFoldDB" id="A0A0J1LEE3"/>
<name>A0A0J1LEE3_NIACI</name>
<accession>A0A0J1LEE3</accession>
<dbReference type="OrthoDB" id="2454584at2"/>